<evidence type="ECO:0000313" key="1">
    <source>
        <dbReference type="EMBL" id="OPF15816.1"/>
    </source>
</evidence>
<dbReference type="InterPro" id="IPR046257">
    <property type="entry name" value="DUF6290"/>
</dbReference>
<dbReference type="SUPFAM" id="SSF47598">
    <property type="entry name" value="Ribbon-helix-helix"/>
    <property type="match status" value="1"/>
</dbReference>
<organism evidence="1 2">
    <name type="scientific">Microcystis aeruginosa KW</name>
    <dbReference type="NCBI Taxonomy" id="1960155"/>
    <lineage>
        <taxon>Bacteria</taxon>
        <taxon>Bacillati</taxon>
        <taxon>Cyanobacteriota</taxon>
        <taxon>Cyanophyceae</taxon>
        <taxon>Oscillatoriophycideae</taxon>
        <taxon>Chroococcales</taxon>
        <taxon>Microcystaceae</taxon>
        <taxon>Microcystis</taxon>
    </lineage>
</organism>
<sequence length="47" mass="5641">MTRATQINIRLTEEEMERLETYAKLKGYSKSEVIRDYIKRLPLPKNL</sequence>
<keyword evidence="1" id="KW-0238">DNA-binding</keyword>
<dbReference type="Gene3D" id="1.10.1220.10">
    <property type="entry name" value="Met repressor-like"/>
    <property type="match status" value="1"/>
</dbReference>
<gene>
    <name evidence="1" type="ORF">B1L04_25740</name>
</gene>
<reference evidence="1 2" key="1">
    <citation type="submission" date="2017-02" db="EMBL/GenBank/DDBJ databases">
        <title>Genome sequence of Microcystis aeruginosa KW.</title>
        <authorList>
            <person name="Oh H.-M."/>
            <person name="Ahn C.-Y."/>
            <person name="Jeong H."/>
            <person name="Srivastava A."/>
            <person name="Lee H.-G."/>
            <person name="Kang S.-R."/>
        </authorList>
    </citation>
    <scope>NUCLEOTIDE SEQUENCE [LARGE SCALE GENOMIC DNA]</scope>
    <source>
        <strain evidence="1 2">KW</strain>
    </source>
</reference>
<dbReference type="Proteomes" id="UP000189835">
    <property type="component" value="Unassembled WGS sequence"/>
</dbReference>
<dbReference type="AlphaFoldDB" id="A0A1V4BP84"/>
<dbReference type="RefSeq" id="WP_079209832.1">
    <property type="nucleotide sequence ID" value="NZ_MVGR01000005.1"/>
</dbReference>
<dbReference type="InterPro" id="IPR013321">
    <property type="entry name" value="Arc_rbn_hlx_hlx"/>
</dbReference>
<proteinExistence type="predicted"/>
<dbReference type="GO" id="GO:0003677">
    <property type="term" value="F:DNA binding"/>
    <property type="evidence" value="ECO:0007669"/>
    <property type="project" value="UniProtKB-KW"/>
</dbReference>
<dbReference type="EMBL" id="MVGR01000005">
    <property type="protein sequence ID" value="OPF15816.1"/>
    <property type="molecule type" value="Genomic_DNA"/>
</dbReference>
<dbReference type="GO" id="GO:0006355">
    <property type="term" value="P:regulation of DNA-templated transcription"/>
    <property type="evidence" value="ECO:0007669"/>
    <property type="project" value="InterPro"/>
</dbReference>
<comment type="caution">
    <text evidence="1">The sequence shown here is derived from an EMBL/GenBank/DDBJ whole genome shotgun (WGS) entry which is preliminary data.</text>
</comment>
<dbReference type="Pfam" id="PF19807">
    <property type="entry name" value="DUF6290"/>
    <property type="match status" value="1"/>
</dbReference>
<protein>
    <submittedName>
        <fullName evidence="1">DNA-binding protein</fullName>
    </submittedName>
</protein>
<dbReference type="InterPro" id="IPR010985">
    <property type="entry name" value="Ribbon_hlx_hlx"/>
</dbReference>
<name>A0A1V4BP84_MICAE</name>
<evidence type="ECO:0000313" key="2">
    <source>
        <dbReference type="Proteomes" id="UP000189835"/>
    </source>
</evidence>
<accession>A0A1V4BP84</accession>